<evidence type="ECO:0000313" key="3">
    <source>
        <dbReference type="Proteomes" id="UP001596303"/>
    </source>
</evidence>
<dbReference type="RefSeq" id="WP_377378818.1">
    <property type="nucleotide sequence ID" value="NZ_JBHSSW010000012.1"/>
</dbReference>
<comment type="caution">
    <text evidence="2">The sequence shown here is derived from an EMBL/GenBank/DDBJ whole genome shotgun (WGS) entry which is preliminary data.</text>
</comment>
<proteinExistence type="predicted"/>
<evidence type="ECO:0000313" key="2">
    <source>
        <dbReference type="EMBL" id="MFC6198530.1"/>
    </source>
</evidence>
<keyword evidence="1" id="KW-0472">Membrane</keyword>
<keyword evidence="1" id="KW-0812">Transmembrane</keyword>
<feature type="transmembrane region" description="Helical" evidence="1">
    <location>
        <begin position="6"/>
        <end position="24"/>
    </location>
</feature>
<keyword evidence="1" id="KW-1133">Transmembrane helix</keyword>
<gene>
    <name evidence="2" type="ORF">ACFQDM_10580</name>
</gene>
<feature type="transmembrane region" description="Helical" evidence="1">
    <location>
        <begin position="89"/>
        <end position="111"/>
    </location>
</feature>
<feature type="transmembrane region" description="Helical" evidence="1">
    <location>
        <begin position="61"/>
        <end position="82"/>
    </location>
</feature>
<name>A0ABW1SA11_9PROT</name>
<dbReference type="EMBL" id="JBHSSW010000012">
    <property type="protein sequence ID" value="MFC6198530.1"/>
    <property type="molecule type" value="Genomic_DNA"/>
</dbReference>
<sequence length="122" mass="13310">MVWLTMLAKAFGYAIAILVLTEIAKRNSFIAAVIIAFPIMTVLTIANLYLETGDPGPAYKLAYTTFWLIIASLSFFVVLYACQSAGFSFWFGFSIAVVATIASIIGLTFLLRQLGINLLSNV</sequence>
<evidence type="ECO:0008006" key="4">
    <source>
        <dbReference type="Google" id="ProtNLM"/>
    </source>
</evidence>
<dbReference type="Proteomes" id="UP001596303">
    <property type="component" value="Unassembled WGS sequence"/>
</dbReference>
<protein>
    <recommendedName>
        <fullName evidence="4">DUF3147 family protein</fullName>
    </recommendedName>
</protein>
<evidence type="ECO:0000256" key="1">
    <source>
        <dbReference type="SAM" id="Phobius"/>
    </source>
</evidence>
<feature type="transmembrane region" description="Helical" evidence="1">
    <location>
        <begin position="29"/>
        <end position="49"/>
    </location>
</feature>
<accession>A0ABW1SA11</accession>
<reference evidence="3" key="1">
    <citation type="journal article" date="2019" name="Int. J. Syst. Evol. Microbiol.">
        <title>The Global Catalogue of Microorganisms (GCM) 10K type strain sequencing project: providing services to taxonomists for standard genome sequencing and annotation.</title>
        <authorList>
            <consortium name="The Broad Institute Genomics Platform"/>
            <consortium name="The Broad Institute Genome Sequencing Center for Infectious Disease"/>
            <person name="Wu L."/>
            <person name="Ma J."/>
        </authorList>
    </citation>
    <scope>NUCLEOTIDE SEQUENCE [LARGE SCALE GENOMIC DNA]</scope>
    <source>
        <strain evidence="3">CGMCC-1.15741</strain>
    </source>
</reference>
<organism evidence="2 3">
    <name type="scientific">Ponticaulis profundi</name>
    <dbReference type="NCBI Taxonomy" id="2665222"/>
    <lineage>
        <taxon>Bacteria</taxon>
        <taxon>Pseudomonadati</taxon>
        <taxon>Pseudomonadota</taxon>
        <taxon>Alphaproteobacteria</taxon>
        <taxon>Hyphomonadales</taxon>
        <taxon>Hyphomonadaceae</taxon>
        <taxon>Ponticaulis</taxon>
    </lineage>
</organism>
<keyword evidence="3" id="KW-1185">Reference proteome</keyword>